<reference evidence="9" key="1">
    <citation type="thesis" date="2020" institute="ProQuest LLC" country="789 East Eisenhower Parkway, Ann Arbor, MI, USA">
        <title>Comparative Genomics and Chromosome Evolution.</title>
        <authorList>
            <person name="Mudd A.B."/>
        </authorList>
    </citation>
    <scope>NUCLEOTIDE SEQUENCE</scope>
    <source>
        <strain evidence="9">1538</strain>
        <tissue evidence="9">Blood</tissue>
    </source>
</reference>
<feature type="transmembrane region" description="Helical" evidence="7">
    <location>
        <begin position="6"/>
        <end position="24"/>
    </location>
</feature>
<dbReference type="PANTHER" id="PTHR15151">
    <property type="entry name" value="PROTEIN EIGER"/>
    <property type="match status" value="1"/>
</dbReference>
<dbReference type="SUPFAM" id="SSF49842">
    <property type="entry name" value="TNF-like"/>
    <property type="match status" value="1"/>
</dbReference>
<sequence>MARGLWGGTGAWVGVLLCLMALVYQSIHLDSLQKELSLIHKSRGASRLQARKYCDTPMCQRQKREVPGARKKRHNGNRSFLHLVAESVSSTDSVDRTDIYWKTSLQEGRSLEVQGRSVKVKHSGIYSIYSQVFYRDVTFTMGHLVLRKSDDGSGDSEILLSCVQSMPKEDELAYNTCYTSGVFRLRKGNTITLEIPRRNATLDTHRQATFLGFIKL</sequence>
<keyword evidence="4" id="KW-0964">Secreted</keyword>
<comment type="caution">
    <text evidence="9">The sequence shown here is derived from an EMBL/GenBank/DDBJ whole genome shotgun (WGS) entry which is preliminary data.</text>
</comment>
<keyword evidence="7" id="KW-0472">Membrane</keyword>
<keyword evidence="3" id="KW-0202">Cytokine</keyword>
<name>A0AAV3AW83_PYXAD</name>
<evidence type="ECO:0000256" key="4">
    <source>
        <dbReference type="ARBA" id="ARBA00022525"/>
    </source>
</evidence>
<dbReference type="GO" id="GO:0005615">
    <property type="term" value="C:extracellular space"/>
    <property type="evidence" value="ECO:0007669"/>
    <property type="project" value="UniProtKB-KW"/>
</dbReference>
<dbReference type="GO" id="GO:0006955">
    <property type="term" value="P:immune response"/>
    <property type="evidence" value="ECO:0007669"/>
    <property type="project" value="InterPro"/>
</dbReference>
<dbReference type="Pfam" id="PF00229">
    <property type="entry name" value="TNF"/>
    <property type="match status" value="1"/>
</dbReference>
<organism evidence="9 10">
    <name type="scientific">Pyxicephalus adspersus</name>
    <name type="common">African bullfrog</name>
    <dbReference type="NCBI Taxonomy" id="30357"/>
    <lineage>
        <taxon>Eukaryota</taxon>
        <taxon>Metazoa</taxon>
        <taxon>Chordata</taxon>
        <taxon>Craniata</taxon>
        <taxon>Vertebrata</taxon>
        <taxon>Euteleostomi</taxon>
        <taxon>Amphibia</taxon>
        <taxon>Batrachia</taxon>
        <taxon>Anura</taxon>
        <taxon>Neobatrachia</taxon>
        <taxon>Ranoidea</taxon>
        <taxon>Pyxicephalidae</taxon>
        <taxon>Pyxicephalinae</taxon>
        <taxon>Pyxicephalus</taxon>
    </lineage>
</organism>
<dbReference type="SMART" id="SM00207">
    <property type="entry name" value="TNF"/>
    <property type="match status" value="1"/>
</dbReference>
<dbReference type="PROSITE" id="PS50049">
    <property type="entry name" value="THD_2"/>
    <property type="match status" value="1"/>
</dbReference>
<dbReference type="EMBL" id="DYDO01000002">
    <property type="protein sequence ID" value="DBA29868.1"/>
    <property type="molecule type" value="Genomic_DNA"/>
</dbReference>
<keyword evidence="6" id="KW-0325">Glycoprotein</keyword>
<protein>
    <recommendedName>
        <fullName evidence="8">THD domain-containing protein</fullName>
    </recommendedName>
</protein>
<evidence type="ECO:0000313" key="9">
    <source>
        <dbReference type="EMBL" id="DBA29868.1"/>
    </source>
</evidence>
<keyword evidence="7" id="KW-0812">Transmembrane</keyword>
<dbReference type="GO" id="GO:0030890">
    <property type="term" value="P:positive regulation of B cell proliferation"/>
    <property type="evidence" value="ECO:0007669"/>
    <property type="project" value="TreeGrafter"/>
</dbReference>
<proteinExistence type="inferred from homology"/>
<evidence type="ECO:0000256" key="3">
    <source>
        <dbReference type="ARBA" id="ARBA00022514"/>
    </source>
</evidence>
<evidence type="ECO:0000256" key="1">
    <source>
        <dbReference type="ARBA" id="ARBA00004613"/>
    </source>
</evidence>
<gene>
    <name evidence="9" type="ORF">GDO54_005920</name>
</gene>
<evidence type="ECO:0000256" key="2">
    <source>
        <dbReference type="ARBA" id="ARBA00008670"/>
    </source>
</evidence>
<comment type="subcellular location">
    <subcellularLocation>
        <location evidence="1">Secreted</location>
    </subcellularLocation>
</comment>
<evidence type="ECO:0000256" key="5">
    <source>
        <dbReference type="ARBA" id="ARBA00023157"/>
    </source>
</evidence>
<dbReference type="InterPro" id="IPR006052">
    <property type="entry name" value="TNF_dom"/>
</dbReference>
<keyword evidence="10" id="KW-1185">Reference proteome</keyword>
<evidence type="ECO:0000256" key="6">
    <source>
        <dbReference type="ARBA" id="ARBA00023180"/>
    </source>
</evidence>
<dbReference type="AlphaFoldDB" id="A0AAV3AW83"/>
<keyword evidence="7" id="KW-1133">Transmembrane helix</keyword>
<keyword evidence="5" id="KW-1015">Disulfide bond</keyword>
<dbReference type="GO" id="GO:0005125">
    <property type="term" value="F:cytokine activity"/>
    <property type="evidence" value="ECO:0007669"/>
    <property type="project" value="UniProtKB-KW"/>
</dbReference>
<dbReference type="InterPro" id="IPR051748">
    <property type="entry name" value="TNF_Ligand_Superfamily"/>
</dbReference>
<feature type="domain" description="THD" evidence="8">
    <location>
        <begin position="79"/>
        <end position="216"/>
    </location>
</feature>
<accession>A0AAV3AW83</accession>
<dbReference type="GO" id="GO:0016020">
    <property type="term" value="C:membrane"/>
    <property type="evidence" value="ECO:0007669"/>
    <property type="project" value="InterPro"/>
</dbReference>
<dbReference type="Proteomes" id="UP001181693">
    <property type="component" value="Unassembled WGS sequence"/>
</dbReference>
<evidence type="ECO:0000256" key="7">
    <source>
        <dbReference type="SAM" id="Phobius"/>
    </source>
</evidence>
<evidence type="ECO:0000259" key="8">
    <source>
        <dbReference type="PROSITE" id="PS50049"/>
    </source>
</evidence>
<evidence type="ECO:0000313" key="10">
    <source>
        <dbReference type="Proteomes" id="UP001181693"/>
    </source>
</evidence>
<comment type="similarity">
    <text evidence="2">Belongs to the tumor necrosis factor family.</text>
</comment>
<dbReference type="Gene3D" id="2.60.120.40">
    <property type="match status" value="1"/>
</dbReference>
<dbReference type="InterPro" id="IPR008983">
    <property type="entry name" value="Tumour_necrosis_fac-like_dom"/>
</dbReference>
<dbReference type="PANTHER" id="PTHR15151:SF12">
    <property type="entry name" value="TUMOR NECROSIS FACTOR LIGAND SUPERFAMILY MEMBER 13"/>
    <property type="match status" value="1"/>
</dbReference>
<dbReference type="GO" id="GO:0005164">
    <property type="term" value="F:tumor necrosis factor receptor binding"/>
    <property type="evidence" value="ECO:0007669"/>
    <property type="project" value="InterPro"/>
</dbReference>